<dbReference type="InterPro" id="IPR012312">
    <property type="entry name" value="Hemerythrin-like"/>
</dbReference>
<accession>A0ABR8WPW5</accession>
<keyword evidence="3" id="KW-1185">Reference proteome</keyword>
<dbReference type="Proteomes" id="UP000626242">
    <property type="component" value="Unassembled WGS sequence"/>
</dbReference>
<sequence>MKRHEALVQLSRDHHFGLLLCWKLKQGIVKNIGAGRMARYISIFFNHNLAPHFAEEEETIFNILGEKHPLISEALTEHNIMREMVARGFSDIAEIQGFRDLLEVHIRKEERQIFPEIERQATDKQLRELLELPHPVLKEPEYDDQFWK</sequence>
<evidence type="ECO:0000313" key="3">
    <source>
        <dbReference type="Proteomes" id="UP000626242"/>
    </source>
</evidence>
<protein>
    <submittedName>
        <fullName evidence="2">Hemerythrin domain-containing protein</fullName>
    </submittedName>
</protein>
<reference evidence="2 3" key="1">
    <citation type="submission" date="2020-08" db="EMBL/GenBank/DDBJ databases">
        <title>A Genomic Blueprint of the Chicken Gut Microbiome.</title>
        <authorList>
            <person name="Gilroy R."/>
            <person name="Ravi A."/>
            <person name="Getino M."/>
            <person name="Pursley I."/>
            <person name="Horton D.L."/>
            <person name="Alikhan N.-F."/>
            <person name="Baker D."/>
            <person name="Gharbi K."/>
            <person name="Hall N."/>
            <person name="Watson M."/>
            <person name="Adriaenssens E.M."/>
            <person name="Foster-Nyarko E."/>
            <person name="Jarju S."/>
            <person name="Secka A."/>
            <person name="Antonio M."/>
            <person name="Oren A."/>
            <person name="Chaudhuri R."/>
            <person name="La Ragione R.M."/>
            <person name="Hildebrand F."/>
            <person name="Pallen M.J."/>
        </authorList>
    </citation>
    <scope>NUCLEOTIDE SEQUENCE [LARGE SCALE GENOMIC DNA]</scope>
    <source>
        <strain evidence="2 3">Sa1CVA4</strain>
    </source>
</reference>
<evidence type="ECO:0000313" key="2">
    <source>
        <dbReference type="EMBL" id="MBD8018927.1"/>
    </source>
</evidence>
<proteinExistence type="predicted"/>
<dbReference type="RefSeq" id="WP_251834125.1">
    <property type="nucleotide sequence ID" value="NZ_JACSPS010000004.1"/>
</dbReference>
<dbReference type="Pfam" id="PF01814">
    <property type="entry name" value="Hemerythrin"/>
    <property type="match status" value="1"/>
</dbReference>
<organism evidence="2 3">
    <name type="scientific">Kaistella pullorum</name>
    <dbReference type="NCBI Taxonomy" id="2763074"/>
    <lineage>
        <taxon>Bacteria</taxon>
        <taxon>Pseudomonadati</taxon>
        <taxon>Bacteroidota</taxon>
        <taxon>Flavobacteriia</taxon>
        <taxon>Flavobacteriales</taxon>
        <taxon>Weeksellaceae</taxon>
        <taxon>Chryseobacterium group</taxon>
        <taxon>Kaistella</taxon>
    </lineage>
</organism>
<dbReference type="EMBL" id="JACSPS010000004">
    <property type="protein sequence ID" value="MBD8018927.1"/>
    <property type="molecule type" value="Genomic_DNA"/>
</dbReference>
<comment type="caution">
    <text evidence="2">The sequence shown here is derived from an EMBL/GenBank/DDBJ whole genome shotgun (WGS) entry which is preliminary data.</text>
</comment>
<evidence type="ECO:0000259" key="1">
    <source>
        <dbReference type="Pfam" id="PF01814"/>
    </source>
</evidence>
<feature type="domain" description="Hemerythrin-like" evidence="1">
    <location>
        <begin position="34"/>
        <end position="116"/>
    </location>
</feature>
<gene>
    <name evidence="2" type="ORF">H9628_10630</name>
</gene>
<name>A0ABR8WPW5_9FLAO</name>
<dbReference type="Gene3D" id="1.20.120.520">
    <property type="entry name" value="nmb1532 protein domain like"/>
    <property type="match status" value="1"/>
</dbReference>